<dbReference type="Pfam" id="PF01083">
    <property type="entry name" value="Cutinase"/>
    <property type="match status" value="1"/>
</dbReference>
<dbReference type="PANTHER" id="PTHR33630">
    <property type="entry name" value="CUTINASE RV1984C-RELATED-RELATED"/>
    <property type="match status" value="1"/>
</dbReference>
<keyword evidence="7" id="KW-1185">Reference proteome</keyword>
<keyword evidence="2" id="KW-0719">Serine esterase</keyword>
<dbReference type="Proteomes" id="UP001611415">
    <property type="component" value="Unassembled WGS sequence"/>
</dbReference>
<name>A0ABW7X4Z2_9NOCA</name>
<keyword evidence="5" id="KW-0732">Signal</keyword>
<dbReference type="EMBL" id="JBIRYO010000015">
    <property type="protein sequence ID" value="MFI2476159.1"/>
    <property type="molecule type" value="Genomic_DNA"/>
</dbReference>
<comment type="caution">
    <text evidence="6">The sequence shown here is derived from an EMBL/GenBank/DDBJ whole genome shotgun (WGS) entry which is preliminary data.</text>
</comment>
<feature type="signal peptide" evidence="5">
    <location>
        <begin position="1"/>
        <end position="31"/>
    </location>
</feature>
<organism evidence="6 7">
    <name type="scientific">Nocardia xishanensis</name>
    <dbReference type="NCBI Taxonomy" id="238964"/>
    <lineage>
        <taxon>Bacteria</taxon>
        <taxon>Bacillati</taxon>
        <taxon>Actinomycetota</taxon>
        <taxon>Actinomycetes</taxon>
        <taxon>Mycobacteriales</taxon>
        <taxon>Nocardiaceae</taxon>
        <taxon>Nocardia</taxon>
    </lineage>
</organism>
<keyword evidence="3" id="KW-0378">Hydrolase</keyword>
<protein>
    <submittedName>
        <fullName evidence="6">Cutinase family protein</fullName>
    </submittedName>
</protein>
<evidence type="ECO:0000256" key="5">
    <source>
        <dbReference type="SAM" id="SignalP"/>
    </source>
</evidence>
<comment type="similarity">
    <text evidence="1">Belongs to the cutinase family.</text>
</comment>
<keyword evidence="4" id="KW-1015">Disulfide bond</keyword>
<evidence type="ECO:0000256" key="2">
    <source>
        <dbReference type="ARBA" id="ARBA00022487"/>
    </source>
</evidence>
<dbReference type="InterPro" id="IPR000675">
    <property type="entry name" value="Cutinase/axe"/>
</dbReference>
<accession>A0ABW7X4Z2</accession>
<reference evidence="6 7" key="1">
    <citation type="submission" date="2024-10" db="EMBL/GenBank/DDBJ databases">
        <title>The Natural Products Discovery Center: Release of the First 8490 Sequenced Strains for Exploring Actinobacteria Biosynthetic Diversity.</title>
        <authorList>
            <person name="Kalkreuter E."/>
            <person name="Kautsar S.A."/>
            <person name="Yang D."/>
            <person name="Bader C.D."/>
            <person name="Teijaro C.N."/>
            <person name="Fluegel L."/>
            <person name="Davis C.M."/>
            <person name="Simpson J.R."/>
            <person name="Lauterbach L."/>
            <person name="Steele A.D."/>
            <person name="Gui C."/>
            <person name="Meng S."/>
            <person name="Li G."/>
            <person name="Viehrig K."/>
            <person name="Ye F."/>
            <person name="Su P."/>
            <person name="Kiefer A.F."/>
            <person name="Nichols A."/>
            <person name="Cepeda A.J."/>
            <person name="Yan W."/>
            <person name="Fan B."/>
            <person name="Jiang Y."/>
            <person name="Adhikari A."/>
            <person name="Zheng C.-J."/>
            <person name="Schuster L."/>
            <person name="Cowan T.M."/>
            <person name="Smanski M.J."/>
            <person name="Chevrette M.G."/>
            <person name="De Carvalho L.P.S."/>
            <person name="Shen B."/>
        </authorList>
    </citation>
    <scope>NUCLEOTIDE SEQUENCE [LARGE SCALE GENOMIC DNA]</scope>
    <source>
        <strain evidence="6 7">NPDC019275</strain>
    </source>
</reference>
<dbReference type="Gene3D" id="3.40.50.1820">
    <property type="entry name" value="alpha/beta hydrolase"/>
    <property type="match status" value="1"/>
</dbReference>
<dbReference type="SMART" id="SM01110">
    <property type="entry name" value="Cutinase"/>
    <property type="match status" value="1"/>
</dbReference>
<evidence type="ECO:0000313" key="6">
    <source>
        <dbReference type="EMBL" id="MFI2476159.1"/>
    </source>
</evidence>
<sequence>MFPRWTNTAACAAATVAAVMTSGAAATTAQATPPKCPAVQVVAIPGTWETSKAEPGKGMLAAVADDLPGDVWTDYVAYTATAFPWEGEVYGRSKREAVDGARSLVAETAQRCASTRFALLGYSQGADAAGDLAAEIGTGLGVVSPDRVDLVGLIADPRRSPTDTLIGPPVPGAGAGGPRLGGFGWLTPHTYTFCAPGDLYCATPDGDFAARIAGFFAQISNPDPSLFGNYQQQAGQLIDDALAAGGLGLLHDQLNNSAYEERKRQIDDFLASGAHQSYPSYRIAPGGATPLTWLRQRLVGLALR</sequence>
<dbReference type="RefSeq" id="WP_357408114.1">
    <property type="nucleotide sequence ID" value="NZ_JBEYCD010000011.1"/>
</dbReference>
<evidence type="ECO:0000256" key="3">
    <source>
        <dbReference type="ARBA" id="ARBA00022801"/>
    </source>
</evidence>
<gene>
    <name evidence="6" type="ORF">ACH49W_22505</name>
</gene>
<dbReference type="SUPFAM" id="SSF53474">
    <property type="entry name" value="alpha/beta-Hydrolases"/>
    <property type="match status" value="1"/>
</dbReference>
<proteinExistence type="inferred from homology"/>
<evidence type="ECO:0000313" key="7">
    <source>
        <dbReference type="Proteomes" id="UP001611415"/>
    </source>
</evidence>
<dbReference type="PANTHER" id="PTHR33630:SF9">
    <property type="entry name" value="CUTINASE 4"/>
    <property type="match status" value="1"/>
</dbReference>
<feature type="chain" id="PRO_5047149457" evidence="5">
    <location>
        <begin position="32"/>
        <end position="304"/>
    </location>
</feature>
<dbReference type="InterPro" id="IPR029058">
    <property type="entry name" value="AB_hydrolase_fold"/>
</dbReference>
<evidence type="ECO:0000256" key="1">
    <source>
        <dbReference type="ARBA" id="ARBA00007534"/>
    </source>
</evidence>
<evidence type="ECO:0000256" key="4">
    <source>
        <dbReference type="ARBA" id="ARBA00023157"/>
    </source>
</evidence>